<evidence type="ECO:0000259" key="17">
    <source>
        <dbReference type="Pfam" id="PF02737"/>
    </source>
</evidence>
<comment type="subcellular location">
    <subcellularLocation>
        <location evidence="1">Peroxisome</location>
    </subcellularLocation>
</comment>
<dbReference type="Gene3D" id="1.10.1040.50">
    <property type="match status" value="1"/>
</dbReference>
<dbReference type="InterPro" id="IPR006108">
    <property type="entry name" value="3HC_DH_C"/>
</dbReference>
<feature type="domain" description="3-hydroxyacyl-CoA dehydrogenase C-terminal" evidence="16">
    <location>
        <begin position="476"/>
        <end position="560"/>
    </location>
</feature>
<evidence type="ECO:0000256" key="4">
    <source>
        <dbReference type="ARBA" id="ARBA00011245"/>
    </source>
</evidence>
<dbReference type="Gene3D" id="3.90.226.10">
    <property type="entry name" value="2-enoyl-CoA Hydratase, Chain A, domain 1"/>
    <property type="match status" value="1"/>
</dbReference>
<comment type="pathway">
    <text evidence="2">Lipid metabolism; fatty acid beta-oxidation.</text>
</comment>
<keyword evidence="6" id="KW-0442">Lipid degradation</keyword>
<dbReference type="SUPFAM" id="SSF48179">
    <property type="entry name" value="6-phosphogluconate dehydrogenase C-terminal domain-like"/>
    <property type="match status" value="2"/>
</dbReference>
<keyword evidence="19" id="KW-1185">Reference proteome</keyword>
<dbReference type="Gene3D" id="3.40.50.720">
    <property type="entry name" value="NAD(P)-binding Rossmann-like Domain"/>
    <property type="match status" value="1"/>
</dbReference>
<dbReference type="Pfam" id="PF02737">
    <property type="entry name" value="3HCDH_N"/>
    <property type="match status" value="1"/>
</dbReference>
<evidence type="ECO:0000256" key="2">
    <source>
        <dbReference type="ARBA" id="ARBA00005005"/>
    </source>
</evidence>
<evidence type="ECO:0000256" key="6">
    <source>
        <dbReference type="ARBA" id="ARBA00022963"/>
    </source>
</evidence>
<evidence type="ECO:0000256" key="12">
    <source>
        <dbReference type="ARBA" id="ARBA00023239"/>
    </source>
</evidence>
<gene>
    <name evidence="18" type="ORF">HF685_14000</name>
</gene>
<dbReference type="InterPro" id="IPR008927">
    <property type="entry name" value="6-PGluconate_DH-like_C_sf"/>
</dbReference>
<dbReference type="UniPathway" id="UPA00659"/>
<evidence type="ECO:0000256" key="15">
    <source>
        <dbReference type="RuleBase" id="RU003707"/>
    </source>
</evidence>
<keyword evidence="13" id="KW-0511">Multifunctional enzyme</keyword>
<evidence type="ECO:0000256" key="1">
    <source>
        <dbReference type="ARBA" id="ARBA00004275"/>
    </source>
</evidence>
<comment type="similarity">
    <text evidence="15">Belongs to the enoyl-CoA hydratase/isomerase family.</text>
</comment>
<dbReference type="AlphaFoldDB" id="A0A6H2DPD9"/>
<dbReference type="KEGG" id="phao:HF685_14000"/>
<dbReference type="FunFam" id="1.10.1040.50:FF:000006">
    <property type="entry name" value="Peroxisomal bifunctional enzyme"/>
    <property type="match status" value="1"/>
</dbReference>
<proteinExistence type="inferred from homology"/>
<keyword evidence="9" id="KW-0443">Lipid metabolism</keyword>
<evidence type="ECO:0000256" key="13">
    <source>
        <dbReference type="ARBA" id="ARBA00023268"/>
    </source>
</evidence>
<dbReference type="Proteomes" id="UP000501600">
    <property type="component" value="Chromosome"/>
</dbReference>
<comment type="similarity">
    <text evidence="3">In the N-terminal section; belongs to the enoyl-CoA hydratase/isomerase family.</text>
</comment>
<dbReference type="InterPro" id="IPR036291">
    <property type="entry name" value="NAD(P)-bd_dom_sf"/>
</dbReference>
<evidence type="ECO:0000313" key="18">
    <source>
        <dbReference type="EMBL" id="QJB70250.1"/>
    </source>
</evidence>
<dbReference type="GO" id="GO:0004300">
    <property type="term" value="F:enoyl-CoA hydratase activity"/>
    <property type="evidence" value="ECO:0007669"/>
    <property type="project" value="UniProtKB-ARBA"/>
</dbReference>
<evidence type="ECO:0000256" key="9">
    <source>
        <dbReference type="ARBA" id="ARBA00023098"/>
    </source>
</evidence>
<evidence type="ECO:0000259" key="16">
    <source>
        <dbReference type="Pfam" id="PF00725"/>
    </source>
</evidence>
<accession>A0A6H2DPD9</accession>
<sequence length="678" mass="72952">MSVVTTEKHQNILVIVSNNPPVNALGGAVRQGLVDGIDEALSDDAVEAVVIRCDGRTFFAGADITEFGKPMQGPNLGEALDRLEASSKPVVAAIHGTALGGGCEVALACHYRVAVPSAKMGLPEVKLGLIPGAAGTQRLPRVVGAAAALPMVVIGNPISAKQAHAIGLVDKVVGEDSLADDAIAFAREQIGKAPPRSSEGTANEDGIRNPAIFDEFRQKNGRKIRGFEAPEAGIQAVKAAGELSYSDGVAKERELFMKLMTGTQSAAMRHYFFAERAANKIDGIDPKIDLIPIKKVGILGAGTMGGGIGMNFLSAGIPVTIVELKEEALERGVNVIRKNYENTAKRGRMTEQQVEDAMSILTPSLSYDDLADCDLVIEAVFENMDVKKEVFTKLDGIVKQGAILASNTSYLNIDEIAAVTKRPEYVLGLHFFSPANVMKLLEIVRGEKTADDVLMTAMKLSKQIGKVAAVSGVCPGFIGNRMLSPRQEQANLMIMEGANYWDVDDVLLEFGFPMGPFQMSDLAGVDIGWHRDPERIETLRDALCAVGRWGQKVGKGFYDYDEARQRTPSDEVKQIIAEFAAKAGKEQREISKDEIRERLLYPMVNEGAKILEEGMAQRASDIDVVWINGYGWPLYTGGPMFWADTVGLDNLVAGLEKHGLPVADLLQKKAAVGGKFNG</sequence>
<name>A0A6H2DPD9_9SPHN</name>
<dbReference type="InterPro" id="IPR006176">
    <property type="entry name" value="3-OHacyl-CoA_DH_NAD-bd"/>
</dbReference>
<keyword evidence="11" id="KW-0413">Isomerase</keyword>
<dbReference type="FunFam" id="3.40.50.720:FF:000009">
    <property type="entry name" value="Fatty oxidation complex, alpha subunit"/>
    <property type="match status" value="1"/>
</dbReference>
<dbReference type="GO" id="GO:0006635">
    <property type="term" value="P:fatty acid beta-oxidation"/>
    <property type="evidence" value="ECO:0007669"/>
    <property type="project" value="UniProtKB-UniPathway"/>
</dbReference>
<dbReference type="PANTHER" id="PTHR23309:SF49">
    <property type="entry name" value="PEROXISOMAL BIFUNCTIONAL ENZYME"/>
    <property type="match status" value="1"/>
</dbReference>
<evidence type="ECO:0000256" key="11">
    <source>
        <dbReference type="ARBA" id="ARBA00023235"/>
    </source>
</evidence>
<keyword evidence="8" id="KW-0520">NAD</keyword>
<dbReference type="GO" id="GO:0016853">
    <property type="term" value="F:isomerase activity"/>
    <property type="evidence" value="ECO:0007669"/>
    <property type="project" value="UniProtKB-KW"/>
</dbReference>
<dbReference type="RefSeq" id="WP_168820516.1">
    <property type="nucleotide sequence ID" value="NZ_CP051217.1"/>
</dbReference>
<evidence type="ECO:0000256" key="14">
    <source>
        <dbReference type="ARBA" id="ARBA00049556"/>
    </source>
</evidence>
<dbReference type="InterPro" id="IPR029045">
    <property type="entry name" value="ClpP/crotonase-like_dom_sf"/>
</dbReference>
<evidence type="ECO:0000256" key="3">
    <source>
        <dbReference type="ARBA" id="ARBA00008750"/>
    </source>
</evidence>
<comment type="subunit">
    <text evidence="4">Monomer.</text>
</comment>
<dbReference type="PANTHER" id="PTHR23309">
    <property type="entry name" value="3-HYDROXYACYL-COA DEHYROGENASE"/>
    <property type="match status" value="1"/>
</dbReference>
<protein>
    <submittedName>
        <fullName evidence="18">3-hydroxyacyl-CoA dehydrogenase</fullName>
    </submittedName>
</protein>
<dbReference type="SUPFAM" id="SSF51735">
    <property type="entry name" value="NAD(P)-binding Rossmann-fold domains"/>
    <property type="match status" value="1"/>
</dbReference>
<dbReference type="Pfam" id="PF00725">
    <property type="entry name" value="3HCDH"/>
    <property type="match status" value="2"/>
</dbReference>
<evidence type="ECO:0000256" key="10">
    <source>
        <dbReference type="ARBA" id="ARBA00023140"/>
    </source>
</evidence>
<dbReference type="CDD" id="cd06558">
    <property type="entry name" value="crotonase-like"/>
    <property type="match status" value="1"/>
</dbReference>
<keyword evidence="12" id="KW-0456">Lyase</keyword>
<reference evidence="18 19" key="1">
    <citation type="submission" date="2020-04" db="EMBL/GenBank/DDBJ databases">
        <title>Genome sequence for Sphingorhabdus sp. strain M1.</title>
        <authorList>
            <person name="Park S.-J."/>
        </authorList>
    </citation>
    <scope>NUCLEOTIDE SEQUENCE [LARGE SCALE GENOMIC DNA]</scope>
    <source>
        <strain evidence="18 19">JK6</strain>
    </source>
</reference>
<dbReference type="PROSITE" id="PS00166">
    <property type="entry name" value="ENOYL_COA_HYDRATASE"/>
    <property type="match status" value="1"/>
</dbReference>
<dbReference type="GO" id="GO:0003857">
    <property type="term" value="F:(3S)-3-hydroxyacyl-CoA dehydrogenase (NAD+) activity"/>
    <property type="evidence" value="ECO:0007669"/>
    <property type="project" value="UniProtKB-EC"/>
</dbReference>
<keyword evidence="7" id="KW-0560">Oxidoreductase</keyword>
<dbReference type="EMBL" id="CP051217">
    <property type="protein sequence ID" value="QJB70250.1"/>
    <property type="molecule type" value="Genomic_DNA"/>
</dbReference>
<evidence type="ECO:0000256" key="7">
    <source>
        <dbReference type="ARBA" id="ARBA00023002"/>
    </source>
</evidence>
<dbReference type="SUPFAM" id="SSF52096">
    <property type="entry name" value="ClpP/crotonase"/>
    <property type="match status" value="1"/>
</dbReference>
<organism evidence="18 19">
    <name type="scientific">Parasphingorhabdus halotolerans</name>
    <dbReference type="NCBI Taxonomy" id="2725558"/>
    <lineage>
        <taxon>Bacteria</taxon>
        <taxon>Pseudomonadati</taxon>
        <taxon>Pseudomonadota</taxon>
        <taxon>Alphaproteobacteria</taxon>
        <taxon>Sphingomonadales</taxon>
        <taxon>Sphingomonadaceae</taxon>
        <taxon>Parasphingorhabdus</taxon>
    </lineage>
</organism>
<keyword evidence="5" id="KW-0276">Fatty acid metabolism</keyword>
<dbReference type="InterPro" id="IPR001753">
    <property type="entry name" value="Enoyl-CoA_hydra/iso"/>
</dbReference>
<feature type="domain" description="3-hydroxyacyl-CoA dehydrogenase NAD binding" evidence="17">
    <location>
        <begin position="295"/>
        <end position="470"/>
    </location>
</feature>
<dbReference type="GO" id="GO:0070403">
    <property type="term" value="F:NAD+ binding"/>
    <property type="evidence" value="ECO:0007669"/>
    <property type="project" value="InterPro"/>
</dbReference>
<evidence type="ECO:0000256" key="5">
    <source>
        <dbReference type="ARBA" id="ARBA00022832"/>
    </source>
</evidence>
<dbReference type="InterPro" id="IPR018376">
    <property type="entry name" value="Enoyl-CoA_hyd/isom_CS"/>
</dbReference>
<keyword evidence="10" id="KW-0576">Peroxisome</keyword>
<evidence type="ECO:0000313" key="19">
    <source>
        <dbReference type="Proteomes" id="UP000501600"/>
    </source>
</evidence>
<dbReference type="Pfam" id="PF00378">
    <property type="entry name" value="ECH_1"/>
    <property type="match status" value="1"/>
</dbReference>
<comment type="catalytic activity">
    <reaction evidence="14">
        <text>a (3S)-3-hydroxyacyl-CoA + NAD(+) = a 3-oxoacyl-CoA + NADH + H(+)</text>
        <dbReference type="Rhea" id="RHEA:22432"/>
        <dbReference type="ChEBI" id="CHEBI:15378"/>
        <dbReference type="ChEBI" id="CHEBI:57318"/>
        <dbReference type="ChEBI" id="CHEBI:57540"/>
        <dbReference type="ChEBI" id="CHEBI:57945"/>
        <dbReference type="ChEBI" id="CHEBI:90726"/>
        <dbReference type="EC" id="1.1.1.35"/>
    </reaction>
</comment>
<feature type="domain" description="3-hydroxyacyl-CoA dehydrogenase C-terminal" evidence="16">
    <location>
        <begin position="597"/>
        <end position="656"/>
    </location>
</feature>
<evidence type="ECO:0000256" key="8">
    <source>
        <dbReference type="ARBA" id="ARBA00023027"/>
    </source>
</evidence>